<keyword evidence="5" id="KW-0677">Repeat</keyword>
<dbReference type="InterPro" id="IPR051508">
    <property type="entry name" value="Mito_Carrier_Antiporter"/>
</dbReference>
<evidence type="ECO:0000313" key="12">
    <source>
        <dbReference type="Proteomes" id="UP000186817"/>
    </source>
</evidence>
<evidence type="ECO:0000256" key="7">
    <source>
        <dbReference type="ARBA" id="ARBA00022989"/>
    </source>
</evidence>
<evidence type="ECO:0000256" key="6">
    <source>
        <dbReference type="ARBA" id="ARBA00022792"/>
    </source>
</evidence>
<dbReference type="OrthoDB" id="442325at2759"/>
<dbReference type="Proteomes" id="UP000186817">
    <property type="component" value="Unassembled WGS sequence"/>
</dbReference>
<dbReference type="FunFam" id="3.40.50.720:FF:000085">
    <property type="entry name" value="Dihydroflavonol reductase"/>
    <property type="match status" value="1"/>
</dbReference>
<evidence type="ECO:0000313" key="11">
    <source>
        <dbReference type="EMBL" id="OLQ06566.1"/>
    </source>
</evidence>
<dbReference type="SUPFAM" id="SSF103506">
    <property type="entry name" value="Mitochondrial carrier"/>
    <property type="match status" value="1"/>
</dbReference>
<dbReference type="PANTHER" id="PTHR45928">
    <property type="entry name" value="RE38146P"/>
    <property type="match status" value="1"/>
</dbReference>
<dbReference type="InterPro" id="IPR023395">
    <property type="entry name" value="MCP_dom_sf"/>
</dbReference>
<evidence type="ECO:0000256" key="8">
    <source>
        <dbReference type="ARBA" id="ARBA00023002"/>
    </source>
</evidence>
<dbReference type="InterPro" id="IPR036291">
    <property type="entry name" value="NAD(P)-bd_dom_sf"/>
</dbReference>
<dbReference type="PROSITE" id="PS50920">
    <property type="entry name" value="SOLCAR"/>
    <property type="match status" value="2"/>
</dbReference>
<dbReference type="Pfam" id="PF00153">
    <property type="entry name" value="Mito_carr"/>
    <property type="match status" value="3"/>
</dbReference>
<name>A0A1Q9EGK4_SYMMI</name>
<reference evidence="11 12" key="1">
    <citation type="submission" date="2016-02" db="EMBL/GenBank/DDBJ databases">
        <title>Genome analysis of coral dinoflagellate symbionts highlights evolutionary adaptations to a symbiotic lifestyle.</title>
        <authorList>
            <person name="Aranda M."/>
            <person name="Li Y."/>
            <person name="Liew Y.J."/>
            <person name="Baumgarten S."/>
            <person name="Simakov O."/>
            <person name="Wilson M."/>
            <person name="Piel J."/>
            <person name="Ashoor H."/>
            <person name="Bougouffa S."/>
            <person name="Bajic V.B."/>
            <person name="Ryu T."/>
            <person name="Ravasi T."/>
            <person name="Bayer T."/>
            <person name="Micklem G."/>
            <person name="Kim H."/>
            <person name="Bhak J."/>
            <person name="Lajeunesse T.C."/>
            <person name="Voolstra C.R."/>
        </authorList>
    </citation>
    <scope>NUCLEOTIDE SEQUENCE [LARGE SCALE GENOMIC DNA]</scope>
    <source>
        <strain evidence="11 12">CCMP2467</strain>
    </source>
</reference>
<organism evidence="11 12">
    <name type="scientific">Symbiodinium microadriaticum</name>
    <name type="common">Dinoflagellate</name>
    <name type="synonym">Zooxanthella microadriatica</name>
    <dbReference type="NCBI Taxonomy" id="2951"/>
    <lineage>
        <taxon>Eukaryota</taxon>
        <taxon>Sar</taxon>
        <taxon>Alveolata</taxon>
        <taxon>Dinophyceae</taxon>
        <taxon>Suessiales</taxon>
        <taxon>Symbiodiniaceae</taxon>
        <taxon>Symbiodinium</taxon>
    </lineage>
</organism>
<keyword evidence="9" id="KW-0496">Mitochondrion</keyword>
<dbReference type="EMBL" id="LSRX01000157">
    <property type="protein sequence ID" value="OLQ06566.1"/>
    <property type="molecule type" value="Genomic_DNA"/>
</dbReference>
<gene>
    <name evidence="11" type="primary">OAC1</name>
    <name evidence="11" type="ORF">AK812_SmicGene10124</name>
</gene>
<comment type="caution">
    <text evidence="11">The sequence shown here is derived from an EMBL/GenBank/DDBJ whole genome shotgun (WGS) entry which is preliminary data.</text>
</comment>
<evidence type="ECO:0000256" key="10">
    <source>
        <dbReference type="ARBA" id="ARBA00023136"/>
    </source>
</evidence>
<evidence type="ECO:0000256" key="4">
    <source>
        <dbReference type="ARBA" id="ARBA00022692"/>
    </source>
</evidence>
<evidence type="ECO:0000256" key="5">
    <source>
        <dbReference type="ARBA" id="ARBA00022737"/>
    </source>
</evidence>
<protein>
    <submittedName>
        <fullName evidence="11">Mitochondrial oxaloacetate transport protein</fullName>
    </submittedName>
</protein>
<keyword evidence="8" id="KW-0560">Oxidoreductase</keyword>
<dbReference type="InterPro" id="IPR018108">
    <property type="entry name" value="MCP_transmembrane"/>
</dbReference>
<proteinExistence type="inferred from homology"/>
<dbReference type="Gene3D" id="3.40.50.720">
    <property type="entry name" value="NAD(P)-binding Rossmann-like Domain"/>
    <property type="match status" value="1"/>
</dbReference>
<evidence type="ECO:0000256" key="1">
    <source>
        <dbReference type="ARBA" id="ARBA00004448"/>
    </source>
</evidence>
<evidence type="ECO:0000256" key="9">
    <source>
        <dbReference type="ARBA" id="ARBA00023128"/>
    </source>
</evidence>
<keyword evidence="4" id="KW-0812">Transmembrane</keyword>
<dbReference type="InterPro" id="IPR001509">
    <property type="entry name" value="Epimerase_deHydtase"/>
</dbReference>
<keyword evidence="6" id="KW-0999">Mitochondrion inner membrane</keyword>
<keyword evidence="3" id="KW-0813">Transport</keyword>
<keyword evidence="12" id="KW-1185">Reference proteome</keyword>
<evidence type="ECO:0000256" key="3">
    <source>
        <dbReference type="ARBA" id="ARBA00022448"/>
    </source>
</evidence>
<dbReference type="Pfam" id="PF01370">
    <property type="entry name" value="Epimerase"/>
    <property type="match status" value="1"/>
</dbReference>
<dbReference type="AlphaFoldDB" id="A0A1Q9EGK4"/>
<dbReference type="PANTHER" id="PTHR45928:SF1">
    <property type="entry name" value="RE38146P"/>
    <property type="match status" value="1"/>
</dbReference>
<sequence>MAGSRSQGAEFVLAGLAACGAITLTNPIDVVKTRLQLQGELAAAGGKAYTGIGQALLRISRKEGLRGLQRGLSAAYLLQFSNVGCRFGAYGSLKQLFGVKPGASATDSLSSMLLGAASGSLAAIVSNPFFLLKSRFQAAGSEDVLHQHSHLSLRKAFCEIGQLQGFRGYYRGLTAFVPRVAAATSVQLSTYDISKDCILRYVQVKDGVAIHFVASLLSGIAVTMAMQPFDIVAVRLMNQPHKECGSGLLYSGPVDCLKQMLEAEGVLSALTHHVMSASDPPWCVTGGSGFLGSWCVKLLLEEGYTVRTTTRSAEKAAYLKRLPGSERLTILDGVDLLTPGAFDDAIRGCSYVLHTASPFYFKGGSEEKLVTPAVEGTRNVLNSCRRLGVKKVALTSSTASVYTNYGKLPADHVYTSEDFSPEDVLREKENWYCLSKLLAEQLAWSMSKESGCPFDLTVLTPTLIWGPMLPGQPHMNTSASSLVGYMDGSLKVIENACKTVVDVRDVAKAHIEAARNDLGGQRFLLIGGSPHFTAVAEYVRQALPGALQANVPSELSSELGPAVMGPAPPLPVLYDVSPAERLLGIRFKTAQEQVEAMVKSMLDNGFQRSDQYVPDKFGLYKGAAANYVRFGPYCTLTFVFLEQLRLAWDRGFSAGAGC</sequence>
<dbReference type="GO" id="GO:0016491">
    <property type="term" value="F:oxidoreductase activity"/>
    <property type="evidence" value="ECO:0007669"/>
    <property type="project" value="UniProtKB-KW"/>
</dbReference>
<accession>A0A1Q9EGK4</accession>
<dbReference type="SUPFAM" id="SSF51735">
    <property type="entry name" value="NAD(P)-binding Rossmann-fold domains"/>
    <property type="match status" value="1"/>
</dbReference>
<keyword evidence="10" id="KW-0472">Membrane</keyword>
<comment type="subcellular location">
    <subcellularLocation>
        <location evidence="1">Mitochondrion inner membrane</location>
        <topology evidence="1">Multi-pass membrane protein</topology>
    </subcellularLocation>
</comment>
<keyword evidence="7" id="KW-1133">Transmembrane helix</keyword>
<comment type="similarity">
    <text evidence="2">Belongs to the mitochondrial carrier (TC 2.A.29) family.</text>
</comment>
<dbReference type="Gene3D" id="1.50.40.10">
    <property type="entry name" value="Mitochondrial carrier domain"/>
    <property type="match status" value="1"/>
</dbReference>
<evidence type="ECO:0000256" key="2">
    <source>
        <dbReference type="ARBA" id="ARBA00006375"/>
    </source>
</evidence>
<dbReference type="GO" id="GO:0005743">
    <property type="term" value="C:mitochondrial inner membrane"/>
    <property type="evidence" value="ECO:0007669"/>
    <property type="project" value="UniProtKB-SubCell"/>
</dbReference>